<sequence length="113" mass="12706">MLGATQDLACETENNDLQEPLLTDNYEAATSRESNNSGTILAGNARKVGAVRFERVTHEEETTKDVKKLVPKSMKWKWGGDDNTDNENGRIMIEDDNHAIPHHELKQEDQNNA</sequence>
<protein>
    <submittedName>
        <fullName evidence="2">AAA+ ATPase domain-containing protein</fullName>
    </submittedName>
</protein>
<gene>
    <name evidence="2" type="ORF">CTI12_AA433080</name>
</gene>
<accession>A0A2U1M0J9</accession>
<evidence type="ECO:0000256" key="1">
    <source>
        <dbReference type="SAM" id="MobiDB-lite"/>
    </source>
</evidence>
<name>A0A2U1M0J9_ARTAN</name>
<dbReference type="OrthoDB" id="1813449at2759"/>
<dbReference type="EMBL" id="PKPP01006968">
    <property type="protein sequence ID" value="PWA54778.1"/>
    <property type="molecule type" value="Genomic_DNA"/>
</dbReference>
<reference evidence="2 3" key="1">
    <citation type="journal article" date="2018" name="Mol. Plant">
        <title>The genome of Artemisia annua provides insight into the evolution of Asteraceae family and artemisinin biosynthesis.</title>
        <authorList>
            <person name="Shen Q."/>
            <person name="Zhang L."/>
            <person name="Liao Z."/>
            <person name="Wang S."/>
            <person name="Yan T."/>
            <person name="Shi P."/>
            <person name="Liu M."/>
            <person name="Fu X."/>
            <person name="Pan Q."/>
            <person name="Wang Y."/>
            <person name="Lv Z."/>
            <person name="Lu X."/>
            <person name="Zhang F."/>
            <person name="Jiang W."/>
            <person name="Ma Y."/>
            <person name="Chen M."/>
            <person name="Hao X."/>
            <person name="Li L."/>
            <person name="Tang Y."/>
            <person name="Lv G."/>
            <person name="Zhou Y."/>
            <person name="Sun X."/>
            <person name="Brodelius P.E."/>
            <person name="Rose J.K.C."/>
            <person name="Tang K."/>
        </authorList>
    </citation>
    <scope>NUCLEOTIDE SEQUENCE [LARGE SCALE GENOMIC DNA]</scope>
    <source>
        <strain evidence="3">cv. Huhao1</strain>
        <tissue evidence="2">Leaf</tissue>
    </source>
</reference>
<keyword evidence="3" id="KW-1185">Reference proteome</keyword>
<proteinExistence type="predicted"/>
<dbReference type="AlphaFoldDB" id="A0A2U1M0J9"/>
<feature type="region of interest" description="Disordered" evidence="1">
    <location>
        <begin position="1"/>
        <end position="41"/>
    </location>
</feature>
<evidence type="ECO:0000313" key="2">
    <source>
        <dbReference type="EMBL" id="PWA54778.1"/>
    </source>
</evidence>
<comment type="caution">
    <text evidence="2">The sequence shown here is derived from an EMBL/GenBank/DDBJ whole genome shotgun (WGS) entry which is preliminary data.</text>
</comment>
<organism evidence="2 3">
    <name type="scientific">Artemisia annua</name>
    <name type="common">Sweet wormwood</name>
    <dbReference type="NCBI Taxonomy" id="35608"/>
    <lineage>
        <taxon>Eukaryota</taxon>
        <taxon>Viridiplantae</taxon>
        <taxon>Streptophyta</taxon>
        <taxon>Embryophyta</taxon>
        <taxon>Tracheophyta</taxon>
        <taxon>Spermatophyta</taxon>
        <taxon>Magnoliopsida</taxon>
        <taxon>eudicotyledons</taxon>
        <taxon>Gunneridae</taxon>
        <taxon>Pentapetalae</taxon>
        <taxon>asterids</taxon>
        <taxon>campanulids</taxon>
        <taxon>Asterales</taxon>
        <taxon>Asteraceae</taxon>
        <taxon>Asteroideae</taxon>
        <taxon>Anthemideae</taxon>
        <taxon>Artemisiinae</taxon>
        <taxon>Artemisia</taxon>
    </lineage>
</organism>
<dbReference type="Proteomes" id="UP000245207">
    <property type="component" value="Unassembled WGS sequence"/>
</dbReference>
<dbReference type="STRING" id="35608.A0A2U1M0J9"/>
<evidence type="ECO:0000313" key="3">
    <source>
        <dbReference type="Proteomes" id="UP000245207"/>
    </source>
</evidence>